<dbReference type="Proteomes" id="UP000755585">
    <property type="component" value="Unassembled WGS sequence"/>
</dbReference>
<evidence type="ECO:0000313" key="7">
    <source>
        <dbReference type="EMBL" id="MBP2355923.1"/>
    </source>
</evidence>
<dbReference type="Pfam" id="PF00440">
    <property type="entry name" value="TetR_N"/>
    <property type="match status" value="1"/>
</dbReference>
<evidence type="ECO:0000256" key="5">
    <source>
        <dbReference type="SAM" id="MobiDB-lite"/>
    </source>
</evidence>
<protein>
    <submittedName>
        <fullName evidence="7">AcrR family transcriptional regulator</fullName>
    </submittedName>
</protein>
<keyword evidence="1" id="KW-0805">Transcription regulation</keyword>
<feature type="domain" description="HTH tetR-type" evidence="6">
    <location>
        <begin position="15"/>
        <end position="75"/>
    </location>
</feature>
<proteinExistence type="predicted"/>
<feature type="region of interest" description="Disordered" evidence="5">
    <location>
        <begin position="189"/>
        <end position="218"/>
    </location>
</feature>
<evidence type="ECO:0000313" key="8">
    <source>
        <dbReference type="Proteomes" id="UP000755585"/>
    </source>
</evidence>
<comment type="caution">
    <text evidence="7">The sequence shown here is derived from an EMBL/GenBank/DDBJ whole genome shotgun (WGS) entry which is preliminary data.</text>
</comment>
<dbReference type="InterPro" id="IPR001647">
    <property type="entry name" value="HTH_TetR"/>
</dbReference>
<dbReference type="PROSITE" id="PS50977">
    <property type="entry name" value="HTH_TETR_2"/>
    <property type="match status" value="1"/>
</dbReference>
<evidence type="ECO:0000256" key="1">
    <source>
        <dbReference type="ARBA" id="ARBA00023015"/>
    </source>
</evidence>
<dbReference type="EMBL" id="JAGINT010000002">
    <property type="protein sequence ID" value="MBP2355923.1"/>
    <property type="molecule type" value="Genomic_DNA"/>
</dbReference>
<dbReference type="SUPFAM" id="SSF46689">
    <property type="entry name" value="Homeodomain-like"/>
    <property type="match status" value="1"/>
</dbReference>
<dbReference type="RefSeq" id="WP_209698526.1">
    <property type="nucleotide sequence ID" value="NZ_BAAAVU010000005.1"/>
</dbReference>
<evidence type="ECO:0000256" key="3">
    <source>
        <dbReference type="ARBA" id="ARBA00023163"/>
    </source>
</evidence>
<dbReference type="Gene3D" id="1.10.357.10">
    <property type="entry name" value="Tetracycline Repressor, domain 2"/>
    <property type="match status" value="1"/>
</dbReference>
<dbReference type="PANTHER" id="PTHR47506:SF1">
    <property type="entry name" value="HTH-TYPE TRANSCRIPTIONAL REGULATOR YJDC"/>
    <property type="match status" value="1"/>
</dbReference>
<evidence type="ECO:0000259" key="6">
    <source>
        <dbReference type="PROSITE" id="PS50977"/>
    </source>
</evidence>
<dbReference type="InterPro" id="IPR009057">
    <property type="entry name" value="Homeodomain-like_sf"/>
</dbReference>
<organism evidence="7 8">
    <name type="scientific">Kribbella aluminosa</name>
    <dbReference type="NCBI Taxonomy" id="416017"/>
    <lineage>
        <taxon>Bacteria</taxon>
        <taxon>Bacillati</taxon>
        <taxon>Actinomycetota</taxon>
        <taxon>Actinomycetes</taxon>
        <taxon>Propionibacteriales</taxon>
        <taxon>Kribbellaceae</taxon>
        <taxon>Kribbella</taxon>
    </lineage>
</organism>
<name>A0ABS4UW96_9ACTN</name>
<evidence type="ECO:0000256" key="2">
    <source>
        <dbReference type="ARBA" id="ARBA00023125"/>
    </source>
</evidence>
<keyword evidence="2 4" id="KW-0238">DNA-binding</keyword>
<gene>
    <name evidence="7" type="ORF">JOF29_007033</name>
</gene>
<dbReference type="PANTHER" id="PTHR47506">
    <property type="entry name" value="TRANSCRIPTIONAL REGULATORY PROTEIN"/>
    <property type="match status" value="1"/>
</dbReference>
<reference evidence="7 8" key="1">
    <citation type="submission" date="2021-03" db="EMBL/GenBank/DDBJ databases">
        <title>Sequencing the genomes of 1000 actinobacteria strains.</title>
        <authorList>
            <person name="Klenk H.-P."/>
        </authorList>
    </citation>
    <scope>NUCLEOTIDE SEQUENCE [LARGE SCALE GENOMIC DNA]</scope>
    <source>
        <strain evidence="7 8">DSM 18824</strain>
    </source>
</reference>
<dbReference type="SUPFAM" id="SSF48498">
    <property type="entry name" value="Tetracyclin repressor-like, C-terminal domain"/>
    <property type="match status" value="1"/>
</dbReference>
<evidence type="ECO:0000256" key="4">
    <source>
        <dbReference type="PROSITE-ProRule" id="PRU00335"/>
    </source>
</evidence>
<keyword evidence="8" id="KW-1185">Reference proteome</keyword>
<dbReference type="PRINTS" id="PR00455">
    <property type="entry name" value="HTHTETR"/>
</dbReference>
<feature type="DNA-binding region" description="H-T-H motif" evidence="4">
    <location>
        <begin position="38"/>
        <end position="57"/>
    </location>
</feature>
<dbReference type="InterPro" id="IPR036271">
    <property type="entry name" value="Tet_transcr_reg_TetR-rel_C_sf"/>
</dbReference>
<sequence>MTELEKGPLGRRRGRGARERILSASQQLFRDQGINRTGMDQLCAVAQVSKRTAYQHFTSKDELVAEYLRRFDPDVMPGVFDRTDLTPRERLLAAFEIPASTPLCPYIAAAVELHDPEHPASQYARDYKTAIAARLSETAREAGATNPEQLGEQLALLIDGASARTRVLNSESFPTAAAIAAVLIDNAIPASSPRQPSDDRGTTGSAPARSGGRRAGSW</sequence>
<accession>A0ABS4UW96</accession>
<keyword evidence="3" id="KW-0804">Transcription</keyword>